<feature type="coiled-coil region" evidence="6">
    <location>
        <begin position="631"/>
        <end position="658"/>
    </location>
</feature>
<dbReference type="GO" id="GO:0031012">
    <property type="term" value="C:extracellular matrix"/>
    <property type="evidence" value="ECO:0007669"/>
    <property type="project" value="TreeGrafter"/>
</dbReference>
<evidence type="ECO:0000256" key="6">
    <source>
        <dbReference type="SAM" id="Coils"/>
    </source>
</evidence>
<evidence type="ECO:0000256" key="7">
    <source>
        <dbReference type="SAM" id="MobiDB-lite"/>
    </source>
</evidence>
<dbReference type="InterPro" id="IPR011489">
    <property type="entry name" value="EMI_domain"/>
</dbReference>
<protein>
    <recommendedName>
        <fullName evidence="9">EMI domain-containing protein</fullName>
    </recommendedName>
</protein>
<evidence type="ECO:0000256" key="8">
    <source>
        <dbReference type="SAM" id="SignalP"/>
    </source>
</evidence>
<evidence type="ECO:0000313" key="11">
    <source>
        <dbReference type="Proteomes" id="UP000327468"/>
    </source>
</evidence>
<evidence type="ECO:0000256" key="2">
    <source>
        <dbReference type="ARBA" id="ARBA00022525"/>
    </source>
</evidence>
<dbReference type="Pfam" id="PF07546">
    <property type="entry name" value="EMI"/>
    <property type="match status" value="1"/>
</dbReference>
<dbReference type="EMBL" id="VFJC01000009">
    <property type="protein sequence ID" value="KAB5567475.1"/>
    <property type="molecule type" value="Genomic_DNA"/>
</dbReference>
<evidence type="ECO:0000256" key="5">
    <source>
        <dbReference type="ARBA" id="ARBA00023157"/>
    </source>
</evidence>
<feature type="compositionally biased region" description="Polar residues" evidence="7">
    <location>
        <begin position="222"/>
        <end position="233"/>
    </location>
</feature>
<dbReference type="GO" id="GO:0005576">
    <property type="term" value="C:extracellular region"/>
    <property type="evidence" value="ECO:0007669"/>
    <property type="project" value="UniProtKB-SubCell"/>
</dbReference>
<organism evidence="10 11">
    <name type="scientific">Pangasianodon hypophthalmus</name>
    <name type="common">Striped catfish</name>
    <name type="synonym">Helicophagus hypophthalmus</name>
    <dbReference type="NCBI Taxonomy" id="310915"/>
    <lineage>
        <taxon>Eukaryota</taxon>
        <taxon>Metazoa</taxon>
        <taxon>Chordata</taxon>
        <taxon>Craniata</taxon>
        <taxon>Vertebrata</taxon>
        <taxon>Euteleostomi</taxon>
        <taxon>Actinopterygii</taxon>
        <taxon>Neopterygii</taxon>
        <taxon>Teleostei</taxon>
        <taxon>Ostariophysi</taxon>
        <taxon>Siluriformes</taxon>
        <taxon>Pangasiidae</taxon>
        <taxon>Pangasianodon</taxon>
    </lineage>
</organism>
<dbReference type="InterPro" id="IPR050392">
    <property type="entry name" value="Collagen/C1q_domain"/>
</dbReference>
<feature type="chain" id="PRO_5024445686" description="EMI domain-containing protein" evidence="8">
    <location>
        <begin position="23"/>
        <end position="969"/>
    </location>
</feature>
<name>A0A5N5NIX6_PANHP</name>
<proteinExistence type="predicted"/>
<evidence type="ECO:0000256" key="1">
    <source>
        <dbReference type="ARBA" id="ARBA00004498"/>
    </source>
</evidence>
<keyword evidence="11" id="KW-1185">Reference proteome</keyword>
<evidence type="ECO:0000256" key="4">
    <source>
        <dbReference type="ARBA" id="ARBA00022729"/>
    </source>
</evidence>
<keyword evidence="6" id="KW-0175">Coiled coil</keyword>
<feature type="coiled-coil region" evidence="6">
    <location>
        <begin position="726"/>
        <end position="760"/>
    </location>
</feature>
<feature type="domain" description="EMI" evidence="9">
    <location>
        <begin position="53"/>
        <end position="128"/>
    </location>
</feature>
<evidence type="ECO:0000256" key="3">
    <source>
        <dbReference type="ARBA" id="ARBA00022530"/>
    </source>
</evidence>
<keyword evidence="4 8" id="KW-0732">Signal</keyword>
<feature type="coiled-coil region" evidence="6">
    <location>
        <begin position="827"/>
        <end position="854"/>
    </location>
</feature>
<sequence>MLWLDFLSPLIFLSASIAVTNAFAAFHSMPNRFSFYKSGANPHYSSGKPTARHKNHCAYVVEKSVSYTVQDGAAPYVKAEYKKCGWGKKCPALRYRMLYKPVFKVAYKTMTELEWRCCPGFTGVGCNIGPTAYGMKAMPPFKGHVPSYKGPMPSHKGPQLSIKGPLSSYKGSMPPFKGPISAFKGHMTSYNGPVNAYEERVPFHKGPMPLFQGSMSQPNYNRNLWNQPLTPSNIMDEYPDPNAAPSYPETSFEPYQEPETDHPDTVLEQHNPLTNDQDSVHDPISDDHEPITNYQDPIPDHQQSIPHPETKPLPETQASSGDSEVNQAVEENSVRVERLNQMEEDVQRLSLGLETLRAKVTSLEDHLRASLREDANRMLSTLLSEASVPIAAASQDMTIGFGDLPGGAPDIEGSDAIGQFPNLGELAEKVAQLHAEVLAKSTDLVELKKTVLDHEETLQRLPGGALNLTDSQQALETLLETKLSKAGAAVLGEFDKRVETAEQRCEDRVMEVHLQCKKEIMEGQEQLEQVVNSSLTALKIELANIYAEHQGLESDDACCTAMSGMTERLVLLEQSMDGLNQSQVHLQVELGGHKDHVEGMVEGRLAYVESLLSTTEKEQGCTGERTAGILEDCLEEKIKDLEIRLFAAMEELANATSTVLVECQTVPTLDTEVKSLKKRVEVDLDLIQKQLSSLELVCTSSCAPEPVLTGYAEPLITLEEKDKKTHENLNGQLSAQTERLDQLNATLNSLLTQLTERQEEKELQGEVTLLKVSMHSVNHTLCGLKDSFGKVVREVGQTNLTWQEREERLAQQVKGVVQLVGRQASMLGAGERRLTRLKGELQDLRRRLASEMQTCHSTALGVQKEVTDVGGRVARVEGQCGGLSQLAEDLELIRGELEKYSDGYFSQVNSTLVSHSLQLSELRDGLKTCTKSSGLTGDHVVAVTQPSEEQHTVEPPKPRGDQFIDPTQV</sequence>
<evidence type="ECO:0000313" key="10">
    <source>
        <dbReference type="EMBL" id="KAB5567475.1"/>
    </source>
</evidence>
<feature type="compositionally biased region" description="Basic and acidic residues" evidence="7">
    <location>
        <begin position="948"/>
        <end position="962"/>
    </location>
</feature>
<feature type="signal peptide" evidence="8">
    <location>
        <begin position="1"/>
        <end position="22"/>
    </location>
</feature>
<reference evidence="10 11" key="1">
    <citation type="submission" date="2019-06" db="EMBL/GenBank/DDBJ databases">
        <title>A chromosome-scale genome assembly of the striped catfish, Pangasianodon hypophthalmus.</title>
        <authorList>
            <person name="Wen M."/>
            <person name="Zahm M."/>
            <person name="Roques C."/>
            <person name="Cabau C."/>
            <person name="Klopp C."/>
            <person name="Donnadieu C."/>
            <person name="Jouanno E."/>
            <person name="Avarre J.-C."/>
            <person name="Campet M."/>
            <person name="Ha T.T.T."/>
            <person name="Dugue R."/>
            <person name="Lampietro C."/>
            <person name="Louis A."/>
            <person name="Herpin A."/>
            <person name="Echchiki A."/>
            <person name="Berthelot C."/>
            <person name="Parey E."/>
            <person name="Roest-Crollius H."/>
            <person name="Braasch I."/>
            <person name="Postlethwait J."/>
            <person name="Bobe J."/>
            <person name="Montfort J."/>
            <person name="Bouchez O."/>
            <person name="Begum T."/>
            <person name="Schartl M."/>
            <person name="Guiguen Y."/>
        </authorList>
    </citation>
    <scope>NUCLEOTIDE SEQUENCE [LARGE SCALE GENOMIC DNA]</scope>
    <source>
        <strain evidence="10 11">Indonesia</strain>
        <tissue evidence="10">Blood</tissue>
    </source>
</reference>
<dbReference type="PANTHER" id="PTHR15427">
    <property type="entry name" value="EMILIN ELASTIN MICROFIBRIL INTERFACE-LOCATED PROTEIN ELASTIN MICROFIBRIL INTERFACER"/>
    <property type="match status" value="1"/>
</dbReference>
<feature type="coiled-coil region" evidence="6">
    <location>
        <begin position="339"/>
        <end position="373"/>
    </location>
</feature>
<dbReference type="Proteomes" id="UP000327468">
    <property type="component" value="Chromosome 8"/>
</dbReference>
<feature type="compositionally biased region" description="Basic and acidic residues" evidence="7">
    <location>
        <begin position="278"/>
        <end position="290"/>
    </location>
</feature>
<keyword evidence="3" id="KW-0272">Extracellular matrix</keyword>
<dbReference type="AlphaFoldDB" id="A0A5N5NIX6"/>
<comment type="caution">
    <text evidence="10">The sequence shown here is derived from an EMBL/GenBank/DDBJ whole genome shotgun (WGS) entry which is preliminary data.</text>
</comment>
<accession>A0A5N5NIX6</accession>
<dbReference type="PANTHER" id="PTHR15427:SF2">
    <property type="entry name" value="EMILIN-3"/>
    <property type="match status" value="1"/>
</dbReference>
<dbReference type="PROSITE" id="PS51041">
    <property type="entry name" value="EMI"/>
    <property type="match status" value="1"/>
</dbReference>
<feature type="compositionally biased region" description="Polar residues" evidence="7">
    <location>
        <begin position="316"/>
        <end position="329"/>
    </location>
</feature>
<gene>
    <name evidence="10" type="ORF">PHYPO_G00233220</name>
</gene>
<feature type="region of interest" description="Disordered" evidence="7">
    <location>
        <begin position="945"/>
        <end position="969"/>
    </location>
</feature>
<comment type="subcellular location">
    <subcellularLocation>
        <location evidence="1">Secreted</location>
        <location evidence="1">Extracellular space</location>
        <location evidence="1">Extracellular matrix</location>
    </subcellularLocation>
</comment>
<keyword evidence="5" id="KW-1015">Disulfide bond</keyword>
<keyword evidence="2" id="KW-0964">Secreted</keyword>
<evidence type="ECO:0000259" key="9">
    <source>
        <dbReference type="PROSITE" id="PS51041"/>
    </source>
</evidence>
<feature type="region of interest" description="Disordered" evidence="7">
    <location>
        <begin position="222"/>
        <end position="329"/>
    </location>
</feature>